<dbReference type="InterPro" id="IPR050661">
    <property type="entry name" value="BglG_antiterminators"/>
</dbReference>
<dbReference type="EMBL" id="AZHO01000041">
    <property type="protein sequence ID" value="KMT57725.1"/>
    <property type="molecule type" value="Genomic_DNA"/>
</dbReference>
<dbReference type="Proteomes" id="UP000052258">
    <property type="component" value="Unassembled WGS sequence"/>
</dbReference>
<keyword evidence="5" id="KW-1185">Reference proteome</keyword>
<protein>
    <submittedName>
        <fullName evidence="4">Mga helix-turn-helix domain-containing protein</fullName>
    </submittedName>
</protein>
<evidence type="ECO:0000256" key="1">
    <source>
        <dbReference type="ARBA" id="ARBA00023015"/>
    </source>
</evidence>
<accession>A0A0J8G588</accession>
<organism evidence="4 5">
    <name type="scientific">Listeria fleischmannii 1991</name>
    <dbReference type="NCBI Taxonomy" id="1430899"/>
    <lineage>
        <taxon>Bacteria</taxon>
        <taxon>Bacillati</taxon>
        <taxon>Bacillota</taxon>
        <taxon>Bacilli</taxon>
        <taxon>Bacillales</taxon>
        <taxon>Listeriaceae</taxon>
        <taxon>Listeria</taxon>
    </lineage>
</organism>
<dbReference type="Pfam" id="PF05043">
    <property type="entry name" value="Mga"/>
    <property type="match status" value="1"/>
</dbReference>
<evidence type="ECO:0000259" key="3">
    <source>
        <dbReference type="Pfam" id="PF05043"/>
    </source>
</evidence>
<dbReference type="RefSeq" id="WP_077947288.1">
    <property type="nucleotide sequence ID" value="NZ_KQ130624.1"/>
</dbReference>
<keyword evidence="1" id="KW-0805">Transcription regulation</keyword>
<keyword evidence="2" id="KW-0804">Transcription</keyword>
<evidence type="ECO:0000256" key="2">
    <source>
        <dbReference type="ARBA" id="ARBA00023163"/>
    </source>
</evidence>
<dbReference type="OrthoDB" id="2365732at2"/>
<comment type="caution">
    <text evidence="4">The sequence shown here is derived from an EMBL/GenBank/DDBJ whole genome shotgun (WGS) entry which is preliminary data.</text>
</comment>
<dbReference type="Gene3D" id="1.10.10.10">
    <property type="entry name" value="Winged helix-like DNA-binding domain superfamily/Winged helix DNA-binding domain"/>
    <property type="match status" value="1"/>
</dbReference>
<dbReference type="AlphaFoldDB" id="A0A0J8G588"/>
<sequence length="510" mass="59392">MMKIGLDIFDQTLAKEWEIFLILRHEDRFFTTEELSATTNLTISQVLKIVTKLINDLEDFGTDTMEVVFSKGKGARFVAKELQTNPRKFLIFLVEETLGFKLLKSILNEDYVSTSNFAYENFVSDSTVRRQLNKFRDNLHKFDLEITRSDALLSGNEKQARLFLNMILWRIYAGEGWPFEAVNELHIDYLATNILKESGLSLTPIQKRQLMFFLAIGIIRRRNHHYVEFEASWGELTDNNEAYTYFKDHIRPFTSFIDDYPGEVALLFFLLIIQSENLEVIQILYSNFEENKKNNSFLYQATQAFYDNVSQDVKTIPEDLKDVILLSTFSSHLFTHLFKNFSTDISGYDYSVILDTVLSKPVLPNLKKNILSMIRSLYNETKLDLFLEEDYLVTKYALILTLIKAQTYFEPVIKIKISTDLPLLINLRLQERINNLFGNSYRLEFLNATNPDHGDVLLTNISLPRETKDYEKVNIVYINRNLTVRNIIILSNVLFDISKQKTTKEISSSD</sequence>
<reference evidence="4 5" key="1">
    <citation type="journal article" date="2015" name="Genome Biol. Evol.">
        <title>Comparative Genomics of Listeria Sensu Lato: Genus-Wide Differences in Evolutionary Dynamics and the Progressive Gain of Complex, Potentially Pathogenicity-Related Traits through Lateral Gene Transfer.</title>
        <authorList>
            <person name="Chiara M."/>
            <person name="Caruso M."/>
            <person name="D'Erchia A.M."/>
            <person name="Manzari C."/>
            <person name="Fraccalvieri R."/>
            <person name="Goffredo E."/>
            <person name="Latorre L."/>
            <person name="Miccolupo A."/>
            <person name="Padalino I."/>
            <person name="Santagada G."/>
            <person name="Chiocco D."/>
            <person name="Pesole G."/>
            <person name="Horner D.S."/>
            <person name="Parisi A."/>
        </authorList>
    </citation>
    <scope>NUCLEOTIDE SEQUENCE [LARGE SCALE GENOMIC DNA]</scope>
    <source>
        <strain evidence="4 5">1991</strain>
    </source>
</reference>
<dbReference type="PANTHER" id="PTHR30185">
    <property type="entry name" value="CRYPTIC BETA-GLUCOSIDE BGL OPERON ANTITERMINATOR"/>
    <property type="match status" value="1"/>
</dbReference>
<dbReference type="InterPro" id="IPR007737">
    <property type="entry name" value="Mga_HTH"/>
</dbReference>
<dbReference type="PANTHER" id="PTHR30185:SF13">
    <property type="entry name" value="LICABCH OPERON REGULATOR-RELATED"/>
    <property type="match status" value="1"/>
</dbReference>
<gene>
    <name evidence="4" type="ORF">X560_2738</name>
</gene>
<evidence type="ECO:0000313" key="5">
    <source>
        <dbReference type="Proteomes" id="UP000052258"/>
    </source>
</evidence>
<name>A0A0J8G588_9LIST</name>
<proteinExistence type="predicted"/>
<feature type="domain" description="Mga helix-turn-helix" evidence="3">
    <location>
        <begin position="92"/>
        <end position="166"/>
    </location>
</feature>
<dbReference type="InterPro" id="IPR036388">
    <property type="entry name" value="WH-like_DNA-bd_sf"/>
</dbReference>
<evidence type="ECO:0000313" key="4">
    <source>
        <dbReference type="EMBL" id="KMT57725.1"/>
    </source>
</evidence>
<dbReference type="PATRIC" id="fig|1430899.3.peg.2790"/>